<dbReference type="InterPro" id="IPR036188">
    <property type="entry name" value="FAD/NAD-bd_sf"/>
</dbReference>
<protein>
    <recommendedName>
        <fullName evidence="1">FAD/NAD(P)-binding domain-containing protein</fullName>
    </recommendedName>
</protein>
<dbReference type="PANTHER" id="PTHR10632:SF2">
    <property type="entry name" value="SULFIDE:QUINONE OXIDOREDUCTASE, MITOCHONDRIAL"/>
    <property type="match status" value="1"/>
</dbReference>
<dbReference type="SUPFAM" id="SSF51905">
    <property type="entry name" value="FAD/NAD(P)-binding domain"/>
    <property type="match status" value="1"/>
</dbReference>
<dbReference type="GO" id="GO:0070224">
    <property type="term" value="F:sulfide:quinone oxidoreductase activity"/>
    <property type="evidence" value="ECO:0007669"/>
    <property type="project" value="TreeGrafter"/>
</dbReference>
<sequence>MRRTRLRWMYIPRTPKKREREHPMQVQNSEHFLRTAAAVATLTCVVAAVMALRKVQRRSRQSEQELTRKRGGQNVVIIGAGAGGCAAAALIANASPDVRVTVIEKDRQQVFQGHVPLAHVGHRSYDLGTTSGVDSLRSPVTWNVTRDANLVIAEVLRVDPEAKQVYVQSSPGILASAKPLSAEETRAAAPAHPLVRWWRGVPTTPATVSANEDGSLNLSDGTTVLSYDALIIAAGAQRTVGHLRHQLLPQQIDSYRIAVNPGTTRDSLATIFSGNVMYIKMPPASFVWQMEAARALMGKGRMSQGDGCMSLDMGVQMETAAASSSAMPSASATDSVPLGILTSSVDTPVLSTLWRAVRGFLVRKVNTSNALSADDAIEKASLPDEVALRLAAKAGKLTAPSSSSQPWPLFLLSQWCMHFSSRQHDSTFVSSTNTIWKYLWHYNKLSLCHLFAVTADVQPIGPAPQQVNEVIERFWRERQLGSRCSSDVEGNRFHALYHSYVTSIDCHTNAVTLYDYKNNAEVRVPFQLVVLDLPLRAPGFVRQSGLHRTRYVEECVLPSLAEGARTAAEGIEQVGSATAATAASAKALRKHPLLGKTKADLEAIFADEASFMDVDPTTLQHRRYSDVFALGDVAGLPCAKSYGAVFAQVPVVSHNVRQVLKAQQMQAPASSSSDADLTQCKTKAAATPAQADVPAQALPCANAHYTGYSSFHVIMTTWRSMWPEMRYPFDPHCKTEPLPPLTSNTAAPQKEETEMQKRVKWDVMSPLTYCDHHLWNNLAWRDLRGLMNGLYSQLALYELMYFFVFSRGQWHSPTWFSVPTFASEDGAPCVPSLLGFL</sequence>
<dbReference type="InterPro" id="IPR015904">
    <property type="entry name" value="Sulphide_quinone_reductase"/>
</dbReference>
<gene>
    <name evidence="2" type="ORF">ABL78_4699</name>
</gene>
<dbReference type="EMBL" id="LJSK01000141">
    <property type="protein sequence ID" value="KPI86226.1"/>
    <property type="molecule type" value="Genomic_DNA"/>
</dbReference>
<dbReference type="GO" id="GO:0071949">
    <property type="term" value="F:FAD binding"/>
    <property type="evidence" value="ECO:0007669"/>
    <property type="project" value="TreeGrafter"/>
</dbReference>
<feature type="domain" description="FAD/NAD(P)-binding" evidence="1">
    <location>
        <begin position="74"/>
        <end position="238"/>
    </location>
</feature>
<organism evidence="2 3">
    <name type="scientific">Leptomonas seymouri</name>
    <dbReference type="NCBI Taxonomy" id="5684"/>
    <lineage>
        <taxon>Eukaryota</taxon>
        <taxon>Discoba</taxon>
        <taxon>Euglenozoa</taxon>
        <taxon>Kinetoplastea</taxon>
        <taxon>Metakinetoplastina</taxon>
        <taxon>Trypanosomatida</taxon>
        <taxon>Trypanosomatidae</taxon>
        <taxon>Leishmaniinae</taxon>
        <taxon>Leptomonas</taxon>
    </lineage>
</organism>
<dbReference type="Gene3D" id="3.50.50.100">
    <property type="match status" value="2"/>
</dbReference>
<reference evidence="2 3" key="1">
    <citation type="journal article" date="2015" name="PLoS Pathog.">
        <title>Leptomonas seymouri: Adaptations to the Dixenous Life Cycle Analyzed by Genome Sequencing, Transcriptome Profiling and Co-infection with Leishmania donovani.</title>
        <authorList>
            <person name="Kraeva N."/>
            <person name="Butenko A."/>
            <person name="Hlavacova J."/>
            <person name="Kostygov A."/>
            <person name="Myskova J."/>
            <person name="Grybchuk D."/>
            <person name="Lestinova T."/>
            <person name="Votypka J."/>
            <person name="Volf P."/>
            <person name="Opperdoes F."/>
            <person name="Flegontov P."/>
            <person name="Lukes J."/>
            <person name="Yurchenko V."/>
        </authorList>
    </citation>
    <scope>NUCLEOTIDE SEQUENCE [LARGE SCALE GENOMIC DNA]</scope>
    <source>
        <strain evidence="2 3">ATCC 30220</strain>
    </source>
</reference>
<dbReference type="AlphaFoldDB" id="A0A0N0P5A2"/>
<evidence type="ECO:0000259" key="1">
    <source>
        <dbReference type="Pfam" id="PF07992"/>
    </source>
</evidence>
<accession>A0A0N0P5A2</accession>
<dbReference type="VEuPathDB" id="TriTrypDB:Lsey_0141_0040"/>
<dbReference type="GO" id="GO:0005739">
    <property type="term" value="C:mitochondrion"/>
    <property type="evidence" value="ECO:0007669"/>
    <property type="project" value="TreeGrafter"/>
</dbReference>
<keyword evidence="3" id="KW-1185">Reference proteome</keyword>
<proteinExistence type="predicted"/>
<dbReference type="Proteomes" id="UP000038009">
    <property type="component" value="Unassembled WGS sequence"/>
</dbReference>
<dbReference type="OrthoDB" id="5376590at2759"/>
<dbReference type="OMA" id="RAMWPEM"/>
<evidence type="ECO:0000313" key="3">
    <source>
        <dbReference type="Proteomes" id="UP000038009"/>
    </source>
</evidence>
<dbReference type="Pfam" id="PF07992">
    <property type="entry name" value="Pyr_redox_2"/>
    <property type="match status" value="1"/>
</dbReference>
<dbReference type="PANTHER" id="PTHR10632">
    <property type="entry name" value="SULFIDE:QUINONE OXIDOREDUCTASE"/>
    <property type="match status" value="1"/>
</dbReference>
<comment type="caution">
    <text evidence="2">The sequence shown here is derived from an EMBL/GenBank/DDBJ whole genome shotgun (WGS) entry which is preliminary data.</text>
</comment>
<dbReference type="GO" id="GO:0070221">
    <property type="term" value="P:sulfide oxidation, using sulfide:quinone oxidoreductase"/>
    <property type="evidence" value="ECO:0007669"/>
    <property type="project" value="TreeGrafter"/>
</dbReference>
<name>A0A0N0P5A2_LEPSE</name>
<dbReference type="InterPro" id="IPR023753">
    <property type="entry name" value="FAD/NAD-binding_dom"/>
</dbReference>
<evidence type="ECO:0000313" key="2">
    <source>
        <dbReference type="EMBL" id="KPI86226.1"/>
    </source>
</evidence>